<feature type="domain" description="Methyltransferase" evidence="1">
    <location>
        <begin position="46"/>
        <end position="146"/>
    </location>
</feature>
<organism evidence="2 4">
    <name type="scientific">Sphingobium fuliginis (strain ATCC 27551)</name>
    <dbReference type="NCBI Taxonomy" id="336203"/>
    <lineage>
        <taxon>Bacteria</taxon>
        <taxon>Pseudomonadati</taxon>
        <taxon>Pseudomonadota</taxon>
        <taxon>Alphaproteobacteria</taxon>
        <taxon>Sphingomonadales</taxon>
        <taxon>Sphingomonadaceae</taxon>
        <taxon>Sphingobium</taxon>
    </lineage>
</organism>
<accession>A0A292ZE23</accession>
<dbReference type="EMBL" id="CP060035">
    <property type="protein sequence ID" value="QOT72661.1"/>
    <property type="molecule type" value="Genomic_DNA"/>
</dbReference>
<dbReference type="EMBL" id="BEWI01000031">
    <property type="protein sequence ID" value="GAY21368.1"/>
    <property type="molecule type" value="Genomic_DNA"/>
</dbReference>
<evidence type="ECO:0000313" key="3">
    <source>
        <dbReference type="EMBL" id="QOT72661.1"/>
    </source>
</evidence>
<dbReference type="CDD" id="cd02440">
    <property type="entry name" value="AdoMet_MTases"/>
    <property type="match status" value="1"/>
</dbReference>
<evidence type="ECO:0000259" key="1">
    <source>
        <dbReference type="Pfam" id="PF13649"/>
    </source>
</evidence>
<dbReference type="GO" id="GO:0032259">
    <property type="term" value="P:methylation"/>
    <property type="evidence" value="ECO:0007669"/>
    <property type="project" value="UniProtKB-KW"/>
</dbReference>
<evidence type="ECO:0000313" key="4">
    <source>
        <dbReference type="Proteomes" id="UP000221538"/>
    </source>
</evidence>
<reference evidence="2 4" key="1">
    <citation type="journal article" date="2013" name="Biodegradation">
        <title>Occurrence of 4-tert-butylphenol (4-t-BP) biodegradation in an aquatic sample caused by the presence of Spirodela polyrrhiza and isolation of a 4-t-BP-utilizing bacterium.</title>
        <authorList>
            <person name="Ogata Y."/>
            <person name="Toyama T."/>
            <person name="Yu N."/>
            <person name="Wang X."/>
            <person name="Sei K."/>
            <person name="Ike M."/>
        </authorList>
    </citation>
    <scope>NUCLEOTIDE SEQUENCE [LARGE SCALE GENOMIC DNA]</scope>
    <source>
        <strain evidence="2 4">OMI</strain>
    </source>
</reference>
<dbReference type="SUPFAM" id="SSF53335">
    <property type="entry name" value="S-adenosyl-L-methionine-dependent methyltransferases"/>
    <property type="match status" value="1"/>
</dbReference>
<reference evidence="3" key="6">
    <citation type="journal article" date="2021" name="Microbiol. Resour. Announc.">
        <title>Complete Genome Sequence of Sphingobium barthaii KK22, a High-Molecular-Weight Polycyclic Aromatic Hydrocarbon-Degrading Soil Bacterium.</title>
        <authorList>
            <person name="Mori J.F."/>
            <person name="Kanaly R.A."/>
        </authorList>
    </citation>
    <scope>NUCLEOTIDE SEQUENCE</scope>
    <source>
        <strain evidence="3">KK22</strain>
    </source>
</reference>
<dbReference type="PANTHER" id="PTHR43591:SF24">
    <property type="entry name" value="2-METHOXY-6-POLYPRENYL-1,4-BENZOQUINOL METHYLASE, MITOCHONDRIAL"/>
    <property type="match status" value="1"/>
</dbReference>
<dbReference type="InterPro" id="IPR029063">
    <property type="entry name" value="SAM-dependent_MTases_sf"/>
</dbReference>
<reference evidence="2 4" key="2">
    <citation type="journal article" date="2013" name="Environ. Sci. Technol.">
        <title>The 4-tert-butylphenol-utilizing bacterium Sphingobium fuliginis OMI can degrade bisphenols via phenolic ring hydroxylation and meta-cleavage pathway.</title>
        <authorList>
            <person name="Ogata Y."/>
            <person name="Goda S."/>
            <person name="Toyama T."/>
            <person name="Sei K."/>
            <person name="Ike M."/>
        </authorList>
    </citation>
    <scope>NUCLEOTIDE SEQUENCE [LARGE SCALE GENOMIC DNA]</scope>
    <source>
        <strain evidence="2 4">OMI</strain>
    </source>
</reference>
<dbReference type="InterPro" id="IPR041698">
    <property type="entry name" value="Methyltransf_25"/>
</dbReference>
<reference evidence="5" key="5">
    <citation type="submission" date="2020-08" db="EMBL/GenBank/DDBJ databases">
        <title>Complete genome sequence of Sphingobium barthaii strain KK22, a high-molecular-weight polycyclic aromatic hydrocarbon-degrading soil bacterium.</title>
        <authorList>
            <person name="Mori J.F."/>
            <person name="Kanaly R.A."/>
        </authorList>
    </citation>
    <scope>NUCLEOTIDE SEQUENCE [LARGE SCALE GENOMIC DNA]</scope>
    <source>
        <strain evidence="5">KK22</strain>
    </source>
</reference>
<evidence type="ECO:0000313" key="5">
    <source>
        <dbReference type="Proteomes" id="UP000593663"/>
    </source>
</evidence>
<proteinExistence type="predicted"/>
<sequence>MTGGHGGLMDSVYRHQRHIYDLSRKFYLLGRDGLIADLAPPRGGAVLEIGCGTGRNLIAVGKAWPEARLYGVDISEAMLGTARKAVAKAGLGDRVVLAQGDACAFDAEALFGRERFERVFISYALSMIPDWEAALGQAAGCVAHGGKLEIVDFGQQDGLPGLWKRALFGWLARFHVSPRAEFRQAIGRVAADMGGFAHSRSLYRGYAVRGGLIRL</sequence>
<dbReference type="RefSeq" id="WP_025547381.1">
    <property type="nucleotide sequence ID" value="NZ_BATN01000010.1"/>
</dbReference>
<dbReference type="Proteomes" id="UP000221538">
    <property type="component" value="Unassembled WGS sequence"/>
</dbReference>
<reference evidence="2" key="3">
    <citation type="submission" date="2017-10" db="EMBL/GenBank/DDBJ databases">
        <title>Bioaugmenting a lab-scale membrane bioreactor with Sphingobium fuliginis OMI to degrade 4-tert-butylphenol.</title>
        <authorList>
            <person name="Takada K."/>
            <person name="Shiba T."/>
            <person name="Soda S."/>
            <person name="Inoue D."/>
            <person name="Miyake M."/>
            <person name="Eguchi M."/>
            <person name="Ike M."/>
        </authorList>
    </citation>
    <scope>NUCLEOTIDE SEQUENCE</scope>
    <source>
        <strain evidence="2">OMI</strain>
    </source>
</reference>
<gene>
    <name evidence="3" type="ORF">H5V43_05950</name>
    <name evidence="2" type="ORF">SFOMI_1908</name>
</gene>
<keyword evidence="3" id="KW-0489">Methyltransferase</keyword>
<dbReference type="Proteomes" id="UP000593663">
    <property type="component" value="Chromosome 1"/>
</dbReference>
<name>A0A292ZE23_SPHSA</name>
<dbReference type="Gene3D" id="3.40.50.150">
    <property type="entry name" value="Vaccinia Virus protein VP39"/>
    <property type="match status" value="1"/>
</dbReference>
<dbReference type="AlphaFoldDB" id="A0A292ZE23"/>
<dbReference type="Pfam" id="PF13649">
    <property type="entry name" value="Methyltransf_25"/>
    <property type="match status" value="1"/>
</dbReference>
<protein>
    <submittedName>
        <fullName evidence="3">Methyltransferase domain-containing protein</fullName>
    </submittedName>
</protein>
<keyword evidence="3" id="KW-0808">Transferase</keyword>
<evidence type="ECO:0000313" key="2">
    <source>
        <dbReference type="EMBL" id="GAY21368.1"/>
    </source>
</evidence>
<reference evidence="2" key="4">
    <citation type="submission" date="2017-10" db="EMBL/GenBank/DDBJ databases">
        <authorList>
            <person name="Banno H."/>
            <person name="Chua N.-H."/>
        </authorList>
    </citation>
    <scope>NUCLEOTIDE SEQUENCE</scope>
    <source>
        <strain evidence="2">OMI</strain>
    </source>
</reference>
<dbReference type="GO" id="GO:0008168">
    <property type="term" value="F:methyltransferase activity"/>
    <property type="evidence" value="ECO:0007669"/>
    <property type="project" value="UniProtKB-KW"/>
</dbReference>
<dbReference type="KEGG" id="sbar:H5V43_05950"/>
<dbReference type="PANTHER" id="PTHR43591">
    <property type="entry name" value="METHYLTRANSFERASE"/>
    <property type="match status" value="1"/>
</dbReference>